<evidence type="ECO:0000256" key="1">
    <source>
        <dbReference type="SAM" id="MobiDB-lite"/>
    </source>
</evidence>
<gene>
    <name evidence="2" type="ORF">Vretifemale_4653</name>
</gene>
<keyword evidence="3" id="KW-1185">Reference proteome</keyword>
<feature type="region of interest" description="Disordered" evidence="1">
    <location>
        <begin position="163"/>
        <end position="189"/>
    </location>
</feature>
<feature type="non-terminal residue" evidence="2">
    <location>
        <position position="1"/>
    </location>
</feature>
<accession>A0A8J4FH22</accession>
<evidence type="ECO:0000313" key="3">
    <source>
        <dbReference type="Proteomes" id="UP000747110"/>
    </source>
</evidence>
<dbReference type="AlphaFoldDB" id="A0A8J4FH22"/>
<sequence length="208" mass="22880">GHDRHLMTQWNNISSAYPLTAAHRPFVFSTKDWMTGRACEGYVVRGAASKWLLLSLLILAWASRSMEATTEHNFEYTPMLVTAGLLAPYKGTHPGGIWALQTRDDKSDPVILAAEDLVLVGRSSTLPAFYYEKEWPDLTFDHESFLPGSQNYSIVYLGTGGDFQAPSAPPSPPPENPPPPPPSGANFSALDWRTTARPAIRLLSGKPR</sequence>
<comment type="caution">
    <text evidence="2">The sequence shown here is derived from an EMBL/GenBank/DDBJ whole genome shotgun (WGS) entry which is preliminary data.</text>
</comment>
<reference evidence="2" key="1">
    <citation type="journal article" date="2021" name="Proc. Natl. Acad. Sci. U.S.A.">
        <title>Three genomes in the algal genus Volvox reveal the fate of a haploid sex-determining region after a transition to homothallism.</title>
        <authorList>
            <person name="Yamamoto K."/>
            <person name="Hamaji T."/>
            <person name="Kawai-Toyooka H."/>
            <person name="Matsuzaki R."/>
            <person name="Takahashi F."/>
            <person name="Nishimura Y."/>
            <person name="Kawachi M."/>
            <person name="Noguchi H."/>
            <person name="Minakuchi Y."/>
            <person name="Umen J.G."/>
            <person name="Toyoda A."/>
            <person name="Nozaki H."/>
        </authorList>
    </citation>
    <scope>NUCLEOTIDE SEQUENCE</scope>
    <source>
        <strain evidence="2">NIES-3786</strain>
    </source>
</reference>
<dbReference type="EMBL" id="BNCP01000006">
    <property type="protein sequence ID" value="GIL74718.1"/>
    <property type="molecule type" value="Genomic_DNA"/>
</dbReference>
<protein>
    <submittedName>
        <fullName evidence="2">Uncharacterized protein</fullName>
    </submittedName>
</protein>
<name>A0A8J4FH22_9CHLO</name>
<feature type="compositionally biased region" description="Pro residues" evidence="1">
    <location>
        <begin position="167"/>
        <end position="183"/>
    </location>
</feature>
<feature type="non-terminal residue" evidence="2">
    <location>
        <position position="208"/>
    </location>
</feature>
<dbReference type="Proteomes" id="UP000747110">
    <property type="component" value="Unassembled WGS sequence"/>
</dbReference>
<evidence type="ECO:0000313" key="2">
    <source>
        <dbReference type="EMBL" id="GIL74718.1"/>
    </source>
</evidence>
<organism evidence="2 3">
    <name type="scientific">Volvox reticuliferus</name>
    <dbReference type="NCBI Taxonomy" id="1737510"/>
    <lineage>
        <taxon>Eukaryota</taxon>
        <taxon>Viridiplantae</taxon>
        <taxon>Chlorophyta</taxon>
        <taxon>core chlorophytes</taxon>
        <taxon>Chlorophyceae</taxon>
        <taxon>CS clade</taxon>
        <taxon>Chlamydomonadales</taxon>
        <taxon>Volvocaceae</taxon>
        <taxon>Volvox</taxon>
    </lineage>
</organism>
<proteinExistence type="predicted"/>